<evidence type="ECO:0000256" key="6">
    <source>
        <dbReference type="SAM" id="Phobius"/>
    </source>
</evidence>
<comment type="subcellular location">
    <subcellularLocation>
        <location evidence="1">Cell membrane</location>
        <topology evidence="1">Multi-pass membrane protein</topology>
    </subcellularLocation>
</comment>
<feature type="transmembrane region" description="Helical" evidence="6">
    <location>
        <begin position="165"/>
        <end position="181"/>
    </location>
</feature>
<organism evidence="8 9">
    <name type="scientific">Ornatilinea apprima</name>
    <dbReference type="NCBI Taxonomy" id="1134406"/>
    <lineage>
        <taxon>Bacteria</taxon>
        <taxon>Bacillati</taxon>
        <taxon>Chloroflexota</taxon>
        <taxon>Anaerolineae</taxon>
        <taxon>Anaerolineales</taxon>
        <taxon>Anaerolineaceae</taxon>
        <taxon>Ornatilinea</taxon>
    </lineage>
</organism>
<reference evidence="8 9" key="1">
    <citation type="submission" date="2015-07" db="EMBL/GenBank/DDBJ databases">
        <title>Genome sequence of Ornatilinea apprima DSM 23815.</title>
        <authorList>
            <person name="Hemp J."/>
            <person name="Ward L.M."/>
            <person name="Pace L.A."/>
            <person name="Fischer W.W."/>
        </authorList>
    </citation>
    <scope>NUCLEOTIDE SEQUENCE [LARGE SCALE GENOMIC DNA]</scope>
    <source>
        <strain evidence="8 9">P3M-1</strain>
    </source>
</reference>
<evidence type="ECO:0000256" key="4">
    <source>
        <dbReference type="ARBA" id="ARBA00022989"/>
    </source>
</evidence>
<keyword evidence="2" id="KW-1003">Cell membrane</keyword>
<feature type="domain" description="ABC-2 type transporter transmembrane" evidence="7">
    <location>
        <begin position="3"/>
        <end position="180"/>
    </location>
</feature>
<dbReference type="EMBL" id="LGCL01000002">
    <property type="protein sequence ID" value="KPL81064.1"/>
    <property type="molecule type" value="Genomic_DNA"/>
</dbReference>
<feature type="transmembrane region" description="Helical" evidence="6">
    <location>
        <begin position="102"/>
        <end position="125"/>
    </location>
</feature>
<protein>
    <recommendedName>
        <fullName evidence="7">ABC-2 type transporter transmembrane domain-containing protein</fullName>
    </recommendedName>
</protein>
<proteinExistence type="predicted"/>
<keyword evidence="5 6" id="KW-0472">Membrane</keyword>
<sequence length="240" mass="26632">MRNLWIITRKEYRHYFNSPIAYAVAFMVLLVTGIIFYASIARAAMQATVPEPRSILTPMISLFLFTTPAITMGLLSEEQKTGTIELLMTAPLRTVDIIIGKWLASFLFLSTIAAIPVIFLVYLNFLVDPGIDWGISISGYLGMFLLISSFTAIGVAASSFFSNQIASFFAAFAIIMALWLLDVPAQTGPEFLKALDLGEHFYNSFYQGVIKGTDIIYYLSVTAVSLFAGVTSLESRRWRA</sequence>
<dbReference type="Proteomes" id="UP000050417">
    <property type="component" value="Unassembled WGS sequence"/>
</dbReference>
<dbReference type="OrthoDB" id="9794512at2"/>
<evidence type="ECO:0000256" key="2">
    <source>
        <dbReference type="ARBA" id="ARBA00022475"/>
    </source>
</evidence>
<evidence type="ECO:0000256" key="3">
    <source>
        <dbReference type="ARBA" id="ARBA00022692"/>
    </source>
</evidence>
<dbReference type="InterPro" id="IPR013525">
    <property type="entry name" value="ABC2_TM"/>
</dbReference>
<evidence type="ECO:0000313" key="8">
    <source>
        <dbReference type="EMBL" id="KPL81064.1"/>
    </source>
</evidence>
<keyword evidence="4 6" id="KW-1133">Transmembrane helix</keyword>
<evidence type="ECO:0000256" key="1">
    <source>
        <dbReference type="ARBA" id="ARBA00004651"/>
    </source>
</evidence>
<dbReference type="InterPro" id="IPR051449">
    <property type="entry name" value="ABC-2_transporter_component"/>
</dbReference>
<gene>
    <name evidence="8" type="ORF">ADN00_00590</name>
</gene>
<dbReference type="GO" id="GO:0140359">
    <property type="term" value="F:ABC-type transporter activity"/>
    <property type="evidence" value="ECO:0007669"/>
    <property type="project" value="InterPro"/>
</dbReference>
<dbReference type="RefSeq" id="WP_075061010.1">
    <property type="nucleotide sequence ID" value="NZ_LGCL01000002.1"/>
</dbReference>
<dbReference type="PANTHER" id="PTHR30294">
    <property type="entry name" value="MEMBRANE COMPONENT OF ABC TRANSPORTER YHHJ-RELATED"/>
    <property type="match status" value="1"/>
</dbReference>
<feature type="transmembrane region" description="Helical" evidence="6">
    <location>
        <begin position="215"/>
        <end position="233"/>
    </location>
</feature>
<dbReference type="STRING" id="1134406.ADN00_00590"/>
<evidence type="ECO:0000259" key="7">
    <source>
        <dbReference type="Pfam" id="PF01061"/>
    </source>
</evidence>
<dbReference type="Pfam" id="PF01061">
    <property type="entry name" value="ABC2_membrane"/>
    <property type="match status" value="1"/>
</dbReference>
<keyword evidence="3 6" id="KW-0812">Transmembrane</keyword>
<keyword evidence="9" id="KW-1185">Reference proteome</keyword>
<dbReference type="AlphaFoldDB" id="A0A0P6XMJ1"/>
<evidence type="ECO:0000256" key="5">
    <source>
        <dbReference type="ARBA" id="ARBA00023136"/>
    </source>
</evidence>
<evidence type="ECO:0000313" key="9">
    <source>
        <dbReference type="Proteomes" id="UP000050417"/>
    </source>
</evidence>
<feature type="transmembrane region" description="Helical" evidence="6">
    <location>
        <begin position="20"/>
        <end position="40"/>
    </location>
</feature>
<dbReference type="GO" id="GO:0005886">
    <property type="term" value="C:plasma membrane"/>
    <property type="evidence" value="ECO:0007669"/>
    <property type="project" value="UniProtKB-SubCell"/>
</dbReference>
<comment type="caution">
    <text evidence="8">The sequence shown here is derived from an EMBL/GenBank/DDBJ whole genome shotgun (WGS) entry which is preliminary data.</text>
</comment>
<name>A0A0P6XMJ1_9CHLR</name>
<accession>A0A0P6XMJ1</accession>
<dbReference type="PANTHER" id="PTHR30294:SF29">
    <property type="entry name" value="MULTIDRUG ABC TRANSPORTER PERMEASE YBHS-RELATED"/>
    <property type="match status" value="1"/>
</dbReference>
<feature type="transmembrane region" description="Helical" evidence="6">
    <location>
        <begin position="55"/>
        <end position="75"/>
    </location>
</feature>
<feature type="transmembrane region" description="Helical" evidence="6">
    <location>
        <begin position="137"/>
        <end position="158"/>
    </location>
</feature>